<dbReference type="Pfam" id="PF01656">
    <property type="entry name" value="CbiA"/>
    <property type="match status" value="1"/>
</dbReference>
<dbReference type="Gene3D" id="3.40.50.300">
    <property type="entry name" value="P-loop containing nucleotide triphosphate hydrolases"/>
    <property type="match status" value="1"/>
</dbReference>
<proteinExistence type="predicted"/>
<protein>
    <submittedName>
        <fullName evidence="4">AAA family ATPase</fullName>
    </submittedName>
</protein>
<evidence type="ECO:0000256" key="2">
    <source>
        <dbReference type="ARBA" id="ARBA00022840"/>
    </source>
</evidence>
<dbReference type="PANTHER" id="PTHR43384:SF4">
    <property type="entry name" value="CELLULOSE BIOSYNTHESIS PROTEIN BCSQ-RELATED"/>
    <property type="match status" value="1"/>
</dbReference>
<sequence>MTVMLPIRAEPTGPTTAGRLVAVASGKGGVGKTWLSITLAQAMAQRGRRVLLVDADLGLANVDIQLGLTPRRDLAAVIAGRATLEQIVIRYTPENDSGAFDVLPGRSGAASLATLDLALLDRMLTAVRRLPGYDTVLLDLGAGIDPAMRFMAASADTLLVITTDEPTALTDAYAVLKLYARDRGAGDADARVVVNQASSQASGRRTHATLARACETFLNNRPPLAGLIRRDPRVPDALRKQMPLLVRHPHCTAAEDIGRLATTLAGRPCQRPTTSA</sequence>
<dbReference type="RefSeq" id="WP_422917989.1">
    <property type="nucleotide sequence ID" value="NZ_JAMZEJ010000001.1"/>
</dbReference>
<dbReference type="Proteomes" id="UP001524547">
    <property type="component" value="Unassembled WGS sequence"/>
</dbReference>
<gene>
    <name evidence="4" type="ORF">NFI88_00100</name>
</gene>
<keyword evidence="5" id="KW-1185">Reference proteome</keyword>
<evidence type="ECO:0000313" key="5">
    <source>
        <dbReference type="Proteomes" id="UP001524547"/>
    </source>
</evidence>
<name>A0ABT1VSC7_9PROT</name>
<evidence type="ECO:0000256" key="1">
    <source>
        <dbReference type="ARBA" id="ARBA00022741"/>
    </source>
</evidence>
<evidence type="ECO:0000313" key="4">
    <source>
        <dbReference type="EMBL" id="MCQ8239241.1"/>
    </source>
</evidence>
<dbReference type="SUPFAM" id="SSF52540">
    <property type="entry name" value="P-loop containing nucleoside triphosphate hydrolases"/>
    <property type="match status" value="1"/>
</dbReference>
<keyword evidence="2" id="KW-0067">ATP-binding</keyword>
<dbReference type="PANTHER" id="PTHR43384">
    <property type="entry name" value="SEPTUM SITE-DETERMINING PROTEIN MIND HOMOLOG, CHLOROPLASTIC-RELATED"/>
    <property type="match status" value="1"/>
</dbReference>
<dbReference type="InterPro" id="IPR025501">
    <property type="entry name" value="MinD_FleN"/>
</dbReference>
<evidence type="ECO:0000259" key="3">
    <source>
        <dbReference type="Pfam" id="PF01656"/>
    </source>
</evidence>
<dbReference type="PIRSF" id="PIRSF003092">
    <property type="entry name" value="MinD"/>
    <property type="match status" value="1"/>
</dbReference>
<keyword evidence="1" id="KW-0547">Nucleotide-binding</keyword>
<dbReference type="EMBL" id="JAMZEJ010000001">
    <property type="protein sequence ID" value="MCQ8239241.1"/>
    <property type="molecule type" value="Genomic_DNA"/>
</dbReference>
<dbReference type="InterPro" id="IPR027417">
    <property type="entry name" value="P-loop_NTPase"/>
</dbReference>
<feature type="domain" description="CobQ/CobB/MinD/ParA nucleotide binding" evidence="3">
    <location>
        <begin position="21"/>
        <end position="244"/>
    </location>
</feature>
<reference evidence="4 5" key="1">
    <citation type="submission" date="2022-06" db="EMBL/GenBank/DDBJ databases">
        <title>Rhizosaccharibacter gen. nov. sp. nov. KSS12, endophytic bacteria isolated from sugarcane.</title>
        <authorList>
            <person name="Pitiwittayakul N."/>
        </authorList>
    </citation>
    <scope>NUCLEOTIDE SEQUENCE [LARGE SCALE GENOMIC DNA]</scope>
    <source>
        <strain evidence="4 5">KSS12</strain>
    </source>
</reference>
<comment type="caution">
    <text evidence="4">The sequence shown here is derived from an EMBL/GenBank/DDBJ whole genome shotgun (WGS) entry which is preliminary data.</text>
</comment>
<organism evidence="4 5">
    <name type="scientific">Rhizosaccharibacter radicis</name>
    <dbReference type="NCBI Taxonomy" id="2782605"/>
    <lineage>
        <taxon>Bacteria</taxon>
        <taxon>Pseudomonadati</taxon>
        <taxon>Pseudomonadota</taxon>
        <taxon>Alphaproteobacteria</taxon>
        <taxon>Acetobacterales</taxon>
        <taxon>Acetobacteraceae</taxon>
        <taxon>Rhizosaccharibacter</taxon>
    </lineage>
</organism>
<dbReference type="InterPro" id="IPR002586">
    <property type="entry name" value="CobQ/CobB/MinD/ParA_Nub-bd_dom"/>
</dbReference>
<accession>A0ABT1VSC7</accession>
<dbReference type="InterPro" id="IPR050625">
    <property type="entry name" value="ParA/MinD_ATPase"/>
</dbReference>